<evidence type="ECO:0000313" key="1">
    <source>
        <dbReference type="EMBL" id="SFK14174.1"/>
    </source>
</evidence>
<dbReference type="EMBL" id="FORT01000009">
    <property type="protein sequence ID" value="SFK14174.1"/>
    <property type="molecule type" value="Genomic_DNA"/>
</dbReference>
<evidence type="ECO:0000313" key="2">
    <source>
        <dbReference type="Proteomes" id="UP000198915"/>
    </source>
</evidence>
<proteinExistence type="predicted"/>
<organism evidence="1 2">
    <name type="scientific">Brevibacillus centrosporus</name>
    <dbReference type="NCBI Taxonomy" id="54910"/>
    <lineage>
        <taxon>Bacteria</taxon>
        <taxon>Bacillati</taxon>
        <taxon>Bacillota</taxon>
        <taxon>Bacilli</taxon>
        <taxon>Bacillales</taxon>
        <taxon>Paenibacillaceae</taxon>
        <taxon>Brevibacillus</taxon>
    </lineage>
</organism>
<dbReference type="Proteomes" id="UP000198915">
    <property type="component" value="Unassembled WGS sequence"/>
</dbReference>
<sequence length="55" mass="6543">MKVIEKVTPGTKVYKLFEHEELICEGKDEVFLISVKKMTREEYERDQSQQKQPTP</sequence>
<accession>A0A1I3X3K0</accession>
<reference evidence="2" key="1">
    <citation type="submission" date="2016-10" db="EMBL/GenBank/DDBJ databases">
        <authorList>
            <person name="Varghese N."/>
            <person name="Submissions S."/>
        </authorList>
    </citation>
    <scope>NUCLEOTIDE SEQUENCE [LARGE SCALE GENOMIC DNA]</scope>
    <source>
        <strain evidence="2">OK042</strain>
    </source>
</reference>
<dbReference type="AlphaFoldDB" id="A0A1I3X3K0"/>
<name>A0A1I3X3K0_9BACL</name>
<protein>
    <submittedName>
        <fullName evidence="1">Uncharacterized protein</fullName>
    </submittedName>
</protein>
<keyword evidence="2" id="KW-1185">Reference proteome</keyword>
<dbReference type="RefSeq" id="WP_170184304.1">
    <property type="nucleotide sequence ID" value="NZ_BJOE01000002.1"/>
</dbReference>
<gene>
    <name evidence="1" type="ORF">SAMN05518846_10946</name>
</gene>
<dbReference type="STRING" id="1884381.SAMN05518846_10946"/>